<evidence type="ECO:0000313" key="2">
    <source>
        <dbReference type="EMBL" id="RCH54158.1"/>
    </source>
</evidence>
<protein>
    <submittedName>
        <fullName evidence="2">Uncharacterized protein</fullName>
    </submittedName>
</protein>
<accession>A0A367GMA5</accession>
<dbReference type="EMBL" id="QGDC01000008">
    <property type="protein sequence ID" value="RCH54158.1"/>
    <property type="molecule type" value="Genomic_DNA"/>
</dbReference>
<dbReference type="RefSeq" id="WP_114006083.1">
    <property type="nucleotide sequence ID" value="NZ_QGDC01000008.1"/>
</dbReference>
<sequence>MKTAEKNATAVQGTAAKNNQTANRVENRPSLTQKEAKQDEPAKNQTPAQASQVEANKITEVKTDSPATVDNQPANVANQPAKQEVKEEPKAEAPKADDPKAEIRYIKPAMNLEQTLKSVSDLHRLSIQRLALIARIKTLEEFEVKLIEENDELENNPYQGCKLIIEDDKRRQFVTNTPNLIRMVSQFIFDACQEKLSEIEANIIFPNA</sequence>
<feature type="compositionally biased region" description="Polar residues" evidence="1">
    <location>
        <begin position="43"/>
        <end position="54"/>
    </location>
</feature>
<gene>
    <name evidence="2" type="ORF">DJ568_14880</name>
</gene>
<keyword evidence="3" id="KW-1185">Reference proteome</keyword>
<feature type="compositionally biased region" description="Polar residues" evidence="1">
    <location>
        <begin position="9"/>
        <end position="33"/>
    </location>
</feature>
<evidence type="ECO:0000313" key="3">
    <source>
        <dbReference type="Proteomes" id="UP000253209"/>
    </source>
</evidence>
<dbReference type="Proteomes" id="UP000253209">
    <property type="component" value="Unassembled WGS sequence"/>
</dbReference>
<reference evidence="2 3" key="1">
    <citation type="submission" date="2018-05" db="EMBL/GenBank/DDBJ databases">
        <title>Mucilaginibacter hurinus sp. nov., isolated from briquette warehouse soil.</title>
        <authorList>
            <person name="Choi L."/>
        </authorList>
    </citation>
    <scope>NUCLEOTIDE SEQUENCE [LARGE SCALE GENOMIC DNA]</scope>
    <source>
        <strain evidence="2 3">ZR32</strain>
    </source>
</reference>
<organism evidence="2 3">
    <name type="scientific">Mucilaginibacter hurinus</name>
    <dbReference type="NCBI Taxonomy" id="2201324"/>
    <lineage>
        <taxon>Bacteria</taxon>
        <taxon>Pseudomonadati</taxon>
        <taxon>Bacteroidota</taxon>
        <taxon>Sphingobacteriia</taxon>
        <taxon>Sphingobacteriales</taxon>
        <taxon>Sphingobacteriaceae</taxon>
        <taxon>Mucilaginibacter</taxon>
    </lineage>
</organism>
<comment type="caution">
    <text evidence="2">The sequence shown here is derived from an EMBL/GenBank/DDBJ whole genome shotgun (WGS) entry which is preliminary data.</text>
</comment>
<dbReference type="OrthoDB" id="793497at2"/>
<feature type="compositionally biased region" description="Basic and acidic residues" evidence="1">
    <location>
        <begin position="83"/>
        <end position="100"/>
    </location>
</feature>
<feature type="compositionally biased region" description="Polar residues" evidence="1">
    <location>
        <begin position="65"/>
        <end position="78"/>
    </location>
</feature>
<evidence type="ECO:0000256" key="1">
    <source>
        <dbReference type="SAM" id="MobiDB-lite"/>
    </source>
</evidence>
<dbReference type="AlphaFoldDB" id="A0A367GMA5"/>
<name>A0A367GMA5_9SPHI</name>
<proteinExistence type="predicted"/>
<feature type="region of interest" description="Disordered" evidence="1">
    <location>
        <begin position="1"/>
        <end position="100"/>
    </location>
</feature>